<dbReference type="AlphaFoldDB" id="A0A9Q8Y598"/>
<dbReference type="InterPro" id="IPR023214">
    <property type="entry name" value="HAD_sf"/>
</dbReference>
<dbReference type="EMBL" id="CP098807">
    <property type="protein sequence ID" value="USJ22231.1"/>
    <property type="molecule type" value="Genomic_DNA"/>
</dbReference>
<evidence type="ECO:0000256" key="4">
    <source>
        <dbReference type="ARBA" id="ARBA00013078"/>
    </source>
</evidence>
<dbReference type="SFLD" id="SFLDG01129">
    <property type="entry name" value="C1.5:_HAD__Beta-PGM__Phosphata"/>
    <property type="match status" value="1"/>
</dbReference>
<dbReference type="Gene3D" id="1.20.120.1600">
    <property type="match status" value="1"/>
</dbReference>
<sequence>MTGSTLPNGALPNGPVDWDRVRLVVFDLDGTLYDQRRLRARMLLRLVADAARRCSLGTIRILRAFRDCREELGDALATDVAARQYELTAERCGQSPESVRKTVEEWIERRPLDLLPACRCHGVERVFAGLAVQGKTIAVLSDYPASEKLKALGLGASIVVSAMDPEVGALKPHPAGLAHVLNRAQVPAEQAIMIGDRVERDWAVAQSHGMRALIRSASPIAGVDTFRGYDDEIFWPVTEPQPMGAPAPAPRSLTISS</sequence>
<comment type="catalytic activity">
    <reaction evidence="1">
        <text>2-phosphoglycolate + H2O = glycolate + phosphate</text>
        <dbReference type="Rhea" id="RHEA:14369"/>
        <dbReference type="ChEBI" id="CHEBI:15377"/>
        <dbReference type="ChEBI" id="CHEBI:29805"/>
        <dbReference type="ChEBI" id="CHEBI:43474"/>
        <dbReference type="ChEBI" id="CHEBI:58033"/>
        <dbReference type="EC" id="3.1.3.18"/>
    </reaction>
</comment>
<dbReference type="InterPro" id="IPR050155">
    <property type="entry name" value="HAD-like_hydrolase_sf"/>
</dbReference>
<dbReference type="EC" id="3.1.3.18" evidence="4"/>
<accession>A0A9Q8Y598</accession>
<dbReference type="Gene3D" id="3.40.50.1000">
    <property type="entry name" value="HAD superfamily/HAD-like"/>
    <property type="match status" value="1"/>
</dbReference>
<comment type="similarity">
    <text evidence="3">Belongs to the HAD-like hydrolase superfamily. CbbY/CbbZ/Gph/YieH family.</text>
</comment>
<dbReference type="OrthoDB" id="9807630at2"/>
<evidence type="ECO:0000313" key="5">
    <source>
        <dbReference type="EMBL" id="USJ22231.1"/>
    </source>
</evidence>
<dbReference type="Pfam" id="PF00702">
    <property type="entry name" value="Hydrolase"/>
    <property type="match status" value="1"/>
</dbReference>
<gene>
    <name evidence="5" type="ORF">NE863_13015</name>
</gene>
<dbReference type="PANTHER" id="PTHR43434:SF1">
    <property type="entry name" value="PHOSPHOGLYCOLATE PHOSPHATASE"/>
    <property type="match status" value="1"/>
</dbReference>
<protein>
    <recommendedName>
        <fullName evidence="4">phosphoglycolate phosphatase</fullName>
        <ecNumber evidence="4">3.1.3.18</ecNumber>
    </recommendedName>
</protein>
<dbReference type="Proteomes" id="UP001055460">
    <property type="component" value="Chromosome"/>
</dbReference>
<dbReference type="SFLD" id="SFLDS00003">
    <property type="entry name" value="Haloacid_Dehalogenase"/>
    <property type="match status" value="1"/>
</dbReference>
<evidence type="ECO:0000256" key="2">
    <source>
        <dbReference type="ARBA" id="ARBA00004818"/>
    </source>
</evidence>
<proteinExistence type="inferred from homology"/>
<evidence type="ECO:0000256" key="3">
    <source>
        <dbReference type="ARBA" id="ARBA00006171"/>
    </source>
</evidence>
<dbReference type="PANTHER" id="PTHR43434">
    <property type="entry name" value="PHOSPHOGLYCOLATE PHOSPHATASE"/>
    <property type="match status" value="1"/>
</dbReference>
<name>A0A9Q8Y598_ENSAD</name>
<dbReference type="SUPFAM" id="SSF56784">
    <property type="entry name" value="HAD-like"/>
    <property type="match status" value="1"/>
</dbReference>
<keyword evidence="5" id="KW-0378">Hydrolase</keyword>
<comment type="pathway">
    <text evidence="2">Organic acid metabolism; glycolate biosynthesis; glycolate from 2-phosphoglycolate: step 1/1.</text>
</comment>
<dbReference type="GO" id="GO:0008967">
    <property type="term" value="F:phosphoglycolate phosphatase activity"/>
    <property type="evidence" value="ECO:0007669"/>
    <property type="project" value="UniProtKB-EC"/>
</dbReference>
<dbReference type="GO" id="GO:0006281">
    <property type="term" value="P:DNA repair"/>
    <property type="evidence" value="ECO:0007669"/>
    <property type="project" value="TreeGrafter"/>
</dbReference>
<dbReference type="RefSeq" id="WP_090298132.1">
    <property type="nucleotide sequence ID" value="NZ_CP098807.1"/>
</dbReference>
<organism evidence="5 6">
    <name type="scientific">Ensifer adhaerens</name>
    <name type="common">Sinorhizobium morelense</name>
    <dbReference type="NCBI Taxonomy" id="106592"/>
    <lineage>
        <taxon>Bacteria</taxon>
        <taxon>Pseudomonadati</taxon>
        <taxon>Pseudomonadota</taxon>
        <taxon>Alphaproteobacteria</taxon>
        <taxon>Hyphomicrobiales</taxon>
        <taxon>Rhizobiaceae</taxon>
        <taxon>Sinorhizobium/Ensifer group</taxon>
        <taxon>Ensifer</taxon>
    </lineage>
</organism>
<evidence type="ECO:0000313" key="6">
    <source>
        <dbReference type="Proteomes" id="UP001055460"/>
    </source>
</evidence>
<dbReference type="InterPro" id="IPR036412">
    <property type="entry name" value="HAD-like_sf"/>
</dbReference>
<evidence type="ECO:0000256" key="1">
    <source>
        <dbReference type="ARBA" id="ARBA00000830"/>
    </source>
</evidence>
<reference evidence="5" key="1">
    <citation type="submission" date="2022-06" db="EMBL/GenBank/DDBJ databases">
        <title>Physiological and biochemical characterization and genomic elucidation of a strain of the genus Ensifer adhaerens M8 that combines arsenic oxidation and chromium reduction.</title>
        <authorList>
            <person name="Li X."/>
            <person name="Yu c."/>
        </authorList>
    </citation>
    <scope>NUCLEOTIDE SEQUENCE</scope>
    <source>
        <strain evidence="5">M8</strain>
    </source>
</reference>